<dbReference type="OrthoDB" id="9045030at2759"/>
<protein>
    <submittedName>
        <fullName evidence="3">Uncharacterized protein</fullName>
    </submittedName>
</protein>
<dbReference type="AlphaFoldDB" id="V8PF17"/>
<feature type="compositionally biased region" description="Basic and acidic residues" evidence="1">
    <location>
        <begin position="323"/>
        <end position="344"/>
    </location>
</feature>
<feature type="transmembrane region" description="Helical" evidence="2">
    <location>
        <begin position="80"/>
        <end position="103"/>
    </location>
</feature>
<name>V8PF17_OPHHA</name>
<keyword evidence="2" id="KW-0812">Transmembrane</keyword>
<evidence type="ECO:0000256" key="2">
    <source>
        <dbReference type="SAM" id="Phobius"/>
    </source>
</evidence>
<accession>V8PF17</accession>
<dbReference type="Gene3D" id="1.20.1440.80">
    <property type="entry name" value="Gap junction channel protein cysteine-rich domain"/>
    <property type="match status" value="2"/>
</dbReference>
<keyword evidence="2" id="KW-1133">Transmembrane helix</keyword>
<evidence type="ECO:0000313" key="3">
    <source>
        <dbReference type="EMBL" id="ETE72556.1"/>
    </source>
</evidence>
<keyword evidence="4" id="KW-1185">Reference proteome</keyword>
<feature type="compositionally biased region" description="Acidic residues" evidence="1">
    <location>
        <begin position="646"/>
        <end position="655"/>
    </location>
</feature>
<dbReference type="EMBL" id="AZIM01000206">
    <property type="protein sequence ID" value="ETE72556.1"/>
    <property type="molecule type" value="Genomic_DNA"/>
</dbReference>
<feature type="region of interest" description="Disordered" evidence="1">
    <location>
        <begin position="320"/>
        <end position="367"/>
    </location>
</feature>
<evidence type="ECO:0000256" key="1">
    <source>
        <dbReference type="SAM" id="MobiDB-lite"/>
    </source>
</evidence>
<evidence type="ECO:0000313" key="4">
    <source>
        <dbReference type="Proteomes" id="UP000018936"/>
    </source>
</evidence>
<feature type="region of interest" description="Disordered" evidence="1">
    <location>
        <begin position="486"/>
        <end position="506"/>
    </location>
</feature>
<proteinExistence type="predicted"/>
<sequence length="655" mass="71951">MSIILTGLIQFFRPLLSSLSGVLECKGVAPWYFLTGLRIVAIFFSSGPWDSLKQDIACNWVAPTQDKSREFCTVLCQNQYFPLTVSSTAAFSFLIVLLLVGLMRLTTPRKKKKKEDENENENDKITGSTSESSGRDVAVVAAGPGGASSVYLAGSRGLPIRYDHTDPRFHRYRYFYPNVWHDWGGRPMAHISGGHGPNVGLQPYGGYSMPSYSGYPDPSEMPMAHIPGGHGPNIGLQPYGGYSMPSYSGYPDPSEMPDHCHGMSQHTMTAHPTDMQHARMTTRGPETDQYEMPSLPSSKESINAPTGYASTPMVYKSKMPPHYRSEEKDHEGFQQRYRSPKEYGDGTDYAYTMGRKSPGRGKVNPRYSEESKYSMATKCKTISESHVDQIADHPKPEAMNMAIKRRPVPGGKMKTKQQLAFDAPGRSDMAFDNKMGPQSWMAEDSHCRSRDENKAVTGAATAPGPTPPCPSGAVCTCAGNNPCHPGPSFQPQRDPDSNAVPAHNTRSIAGPQDHAKLLLANICGIPLFDIWVALLLTSEICFLCVILLLQLPRVVGRAWICSPDAASCPEAVECALRGRAEKRMALWGMAFTSILFIIACSGYFNIRFCCNKRCRRMCSEPQESCPGACAEDTTPEGHVIRGDVENGNEEPEEGL</sequence>
<feature type="compositionally biased region" description="Polar residues" evidence="1">
    <location>
        <begin position="295"/>
        <end position="304"/>
    </location>
</feature>
<dbReference type="InterPro" id="IPR038359">
    <property type="entry name" value="Connexin_N_sf"/>
</dbReference>
<keyword evidence="2" id="KW-0472">Membrane</keyword>
<feature type="non-terminal residue" evidence="3">
    <location>
        <position position="1"/>
    </location>
</feature>
<dbReference type="Proteomes" id="UP000018936">
    <property type="component" value="Unassembled WGS sequence"/>
</dbReference>
<feature type="region of interest" description="Disordered" evidence="1">
    <location>
        <begin position="628"/>
        <end position="655"/>
    </location>
</feature>
<reference evidence="3 4" key="1">
    <citation type="journal article" date="2013" name="Proc. Natl. Acad. Sci. U.S.A.">
        <title>The king cobra genome reveals dynamic gene evolution and adaptation in the snake venom system.</title>
        <authorList>
            <person name="Vonk F.J."/>
            <person name="Casewell N.R."/>
            <person name="Henkel C.V."/>
            <person name="Heimberg A.M."/>
            <person name="Jansen H.J."/>
            <person name="McCleary R.J."/>
            <person name="Kerkkamp H.M."/>
            <person name="Vos R.A."/>
            <person name="Guerreiro I."/>
            <person name="Calvete J.J."/>
            <person name="Wuster W."/>
            <person name="Woods A.E."/>
            <person name="Logan J.M."/>
            <person name="Harrison R.A."/>
            <person name="Castoe T.A."/>
            <person name="de Koning A.P."/>
            <person name="Pollock D.D."/>
            <person name="Yandell M."/>
            <person name="Calderon D."/>
            <person name="Renjifo C."/>
            <person name="Currier R.B."/>
            <person name="Salgado D."/>
            <person name="Pla D."/>
            <person name="Sanz L."/>
            <person name="Hyder A.S."/>
            <person name="Ribeiro J.M."/>
            <person name="Arntzen J.W."/>
            <person name="van den Thillart G.E."/>
            <person name="Boetzer M."/>
            <person name="Pirovano W."/>
            <person name="Dirks R.P."/>
            <person name="Spaink H.P."/>
            <person name="Duboule D."/>
            <person name="McGlinn E."/>
            <person name="Kini R.M."/>
            <person name="Richardson M.K."/>
        </authorList>
    </citation>
    <scope>NUCLEOTIDE SEQUENCE</scope>
    <source>
        <tissue evidence="3">Blood</tissue>
    </source>
</reference>
<gene>
    <name evidence="3" type="ORF">L345_01600</name>
</gene>
<feature type="transmembrane region" description="Helical" evidence="2">
    <location>
        <begin position="527"/>
        <end position="549"/>
    </location>
</feature>
<feature type="region of interest" description="Disordered" evidence="1">
    <location>
        <begin position="109"/>
        <end position="135"/>
    </location>
</feature>
<feature type="transmembrane region" description="Helical" evidence="2">
    <location>
        <begin position="585"/>
        <end position="606"/>
    </location>
</feature>
<organism evidence="3 4">
    <name type="scientific">Ophiophagus hannah</name>
    <name type="common">King cobra</name>
    <name type="synonym">Naja hannah</name>
    <dbReference type="NCBI Taxonomy" id="8665"/>
    <lineage>
        <taxon>Eukaryota</taxon>
        <taxon>Metazoa</taxon>
        <taxon>Chordata</taxon>
        <taxon>Craniata</taxon>
        <taxon>Vertebrata</taxon>
        <taxon>Euteleostomi</taxon>
        <taxon>Lepidosauria</taxon>
        <taxon>Squamata</taxon>
        <taxon>Bifurcata</taxon>
        <taxon>Unidentata</taxon>
        <taxon>Episquamata</taxon>
        <taxon>Toxicofera</taxon>
        <taxon>Serpentes</taxon>
        <taxon>Colubroidea</taxon>
        <taxon>Elapidae</taxon>
        <taxon>Elapinae</taxon>
        <taxon>Ophiophagus</taxon>
    </lineage>
</organism>
<feature type="region of interest" description="Disordered" evidence="1">
    <location>
        <begin position="285"/>
        <end position="306"/>
    </location>
</feature>
<comment type="caution">
    <text evidence="3">The sequence shown here is derived from an EMBL/GenBank/DDBJ whole genome shotgun (WGS) entry which is preliminary data.</text>
</comment>